<dbReference type="Proteomes" id="UP000030748">
    <property type="component" value="Unassembled WGS sequence"/>
</dbReference>
<name>A0A022QT42_ERYGU</name>
<proteinExistence type="predicted"/>
<protein>
    <submittedName>
        <fullName evidence="1">Uncharacterized protein</fullName>
    </submittedName>
</protein>
<evidence type="ECO:0000313" key="2">
    <source>
        <dbReference type="Proteomes" id="UP000030748"/>
    </source>
</evidence>
<reference evidence="1 2" key="1">
    <citation type="journal article" date="2013" name="Proc. Natl. Acad. Sci. U.S.A.">
        <title>Fine-scale variation in meiotic recombination in Mimulus inferred from population shotgun sequencing.</title>
        <authorList>
            <person name="Hellsten U."/>
            <person name="Wright K.M."/>
            <person name="Jenkins J."/>
            <person name="Shu S."/>
            <person name="Yuan Y."/>
            <person name="Wessler S.R."/>
            <person name="Schmutz J."/>
            <person name="Willis J.H."/>
            <person name="Rokhsar D.S."/>
        </authorList>
    </citation>
    <scope>NUCLEOTIDE SEQUENCE [LARGE SCALE GENOMIC DNA]</scope>
    <source>
        <strain evidence="2">cv. DUN x IM62</strain>
    </source>
</reference>
<gene>
    <name evidence="1" type="ORF">MIMGU_mgv1a017081mg</name>
</gene>
<sequence length="94" mass="10422">MATATRNIEANICAHPDANKSQICIDENALTNKGYIKSEGRCLRILLPSLFVSNDGNFTYLHPSITLLNAIVSCMYLRSRRLQYSKGTTSKGKV</sequence>
<dbReference type="AlphaFoldDB" id="A0A022QT42"/>
<keyword evidence="2" id="KW-1185">Reference proteome</keyword>
<evidence type="ECO:0000313" key="1">
    <source>
        <dbReference type="EMBL" id="EYU30443.1"/>
    </source>
</evidence>
<organism evidence="1 2">
    <name type="scientific">Erythranthe guttata</name>
    <name type="common">Yellow monkey flower</name>
    <name type="synonym">Mimulus guttatus</name>
    <dbReference type="NCBI Taxonomy" id="4155"/>
    <lineage>
        <taxon>Eukaryota</taxon>
        <taxon>Viridiplantae</taxon>
        <taxon>Streptophyta</taxon>
        <taxon>Embryophyta</taxon>
        <taxon>Tracheophyta</taxon>
        <taxon>Spermatophyta</taxon>
        <taxon>Magnoliopsida</taxon>
        <taxon>eudicotyledons</taxon>
        <taxon>Gunneridae</taxon>
        <taxon>Pentapetalae</taxon>
        <taxon>asterids</taxon>
        <taxon>lamiids</taxon>
        <taxon>Lamiales</taxon>
        <taxon>Phrymaceae</taxon>
        <taxon>Erythranthe</taxon>
    </lineage>
</organism>
<dbReference type="EMBL" id="KI631057">
    <property type="protein sequence ID" value="EYU30443.1"/>
    <property type="molecule type" value="Genomic_DNA"/>
</dbReference>
<accession>A0A022QT42</accession>